<evidence type="ECO:0000313" key="3">
    <source>
        <dbReference type="Proteomes" id="UP000243975"/>
    </source>
</evidence>
<accession>A0A103XC92</accession>
<evidence type="ECO:0000256" key="1">
    <source>
        <dbReference type="SAM" id="MobiDB-lite"/>
    </source>
</evidence>
<feature type="region of interest" description="Disordered" evidence="1">
    <location>
        <begin position="1"/>
        <end position="23"/>
    </location>
</feature>
<dbReference type="Gramene" id="KVH88078">
    <property type="protein sequence ID" value="KVH88078"/>
    <property type="gene ID" value="Ccrd_024536"/>
</dbReference>
<feature type="compositionally biased region" description="Basic and acidic residues" evidence="1">
    <location>
        <begin position="267"/>
        <end position="279"/>
    </location>
</feature>
<name>A0A103XC92_CYNCS</name>
<dbReference type="Proteomes" id="UP000243975">
    <property type="component" value="Unassembled WGS sequence"/>
</dbReference>
<sequence length="291" mass="33447">MSTALPLANNTKNSKENLDSTPSDWQHACIQRHHMKSMLIEQQDSQSMVIMQMIVVRLIKNKYWSADRYNKSTKIKWCHKIAYGPSNVIGANQPSSLIPSISVLSHTFMVNGYSHFYRRALLETSNYLMDLIEDYLKIHCVVRVVVFATYFPKMHSIRISKPEIRSNSGMLLEDMVGSDINFKMTEDQFHAHKSEQDGGDHEIVIAMKTNVFKVFLSSRIRVQTDNLRKPFFPDPNKFVVLIDSMILAPKLEQMDRQDSDGGNEPATSRREGERRRSNESETWAVHCGNCC</sequence>
<feature type="compositionally biased region" description="Polar residues" evidence="1">
    <location>
        <begin position="1"/>
        <end position="12"/>
    </location>
</feature>
<organism evidence="2 3">
    <name type="scientific">Cynara cardunculus var. scolymus</name>
    <name type="common">Globe artichoke</name>
    <name type="synonym">Cynara scolymus</name>
    <dbReference type="NCBI Taxonomy" id="59895"/>
    <lineage>
        <taxon>Eukaryota</taxon>
        <taxon>Viridiplantae</taxon>
        <taxon>Streptophyta</taxon>
        <taxon>Embryophyta</taxon>
        <taxon>Tracheophyta</taxon>
        <taxon>Spermatophyta</taxon>
        <taxon>Magnoliopsida</taxon>
        <taxon>eudicotyledons</taxon>
        <taxon>Gunneridae</taxon>
        <taxon>Pentapetalae</taxon>
        <taxon>asterids</taxon>
        <taxon>campanulids</taxon>
        <taxon>Asterales</taxon>
        <taxon>Asteraceae</taxon>
        <taxon>Carduoideae</taxon>
        <taxon>Cardueae</taxon>
        <taxon>Carduinae</taxon>
        <taxon>Cynara</taxon>
    </lineage>
</organism>
<dbReference type="STRING" id="59895.A0A103XC92"/>
<dbReference type="AlphaFoldDB" id="A0A103XC92"/>
<keyword evidence="3" id="KW-1185">Reference proteome</keyword>
<dbReference type="EMBL" id="LEKV01005585">
    <property type="protein sequence ID" value="KVH88078.1"/>
    <property type="molecule type" value="Genomic_DNA"/>
</dbReference>
<reference evidence="2 3" key="1">
    <citation type="journal article" date="2016" name="Sci. Rep.">
        <title>The genome sequence of the outbreeding globe artichoke constructed de novo incorporating a phase-aware low-pass sequencing strategy of F1 progeny.</title>
        <authorList>
            <person name="Scaglione D."/>
            <person name="Reyes-Chin-Wo S."/>
            <person name="Acquadro A."/>
            <person name="Froenicke L."/>
            <person name="Portis E."/>
            <person name="Beitel C."/>
            <person name="Tirone M."/>
            <person name="Mauro R."/>
            <person name="Lo Monaco A."/>
            <person name="Mauromicale G."/>
            <person name="Faccioli P."/>
            <person name="Cattivelli L."/>
            <person name="Rieseberg L."/>
            <person name="Michelmore R."/>
            <person name="Lanteri S."/>
        </authorList>
    </citation>
    <scope>NUCLEOTIDE SEQUENCE [LARGE SCALE GENOMIC DNA]</scope>
    <source>
        <strain evidence="2">2C</strain>
    </source>
</reference>
<feature type="region of interest" description="Disordered" evidence="1">
    <location>
        <begin position="252"/>
        <end position="280"/>
    </location>
</feature>
<evidence type="ECO:0000313" key="2">
    <source>
        <dbReference type="EMBL" id="KVH88078.1"/>
    </source>
</evidence>
<gene>
    <name evidence="2" type="ORF">Ccrd_024536</name>
</gene>
<protein>
    <submittedName>
        <fullName evidence="2">Uncharacterized protein</fullName>
    </submittedName>
</protein>
<comment type="caution">
    <text evidence="2">The sequence shown here is derived from an EMBL/GenBank/DDBJ whole genome shotgun (WGS) entry which is preliminary data.</text>
</comment>
<proteinExistence type="predicted"/>